<comment type="function">
    <text evidence="2">May play the central regulatory role in sporulation. It may be an element of the effector pathway responsible for the activation of sporulation genes in response to nutritional stress. Spo0A may act in concert with spo0H (a sigma factor) to control the expression of some genes that are critical to the sporulation process.</text>
</comment>
<accession>A0ABR7MVE3</accession>
<evidence type="ECO:0000259" key="5">
    <source>
        <dbReference type="PROSITE" id="PS50110"/>
    </source>
</evidence>
<dbReference type="Gene3D" id="3.40.50.2300">
    <property type="match status" value="1"/>
</dbReference>
<name>A0ABR7MVE3_9FIRM</name>
<dbReference type="PANTHER" id="PTHR37299:SF1">
    <property type="entry name" value="STAGE 0 SPORULATION PROTEIN A HOMOLOG"/>
    <property type="match status" value="1"/>
</dbReference>
<feature type="domain" description="Response regulatory" evidence="5">
    <location>
        <begin position="3"/>
        <end position="122"/>
    </location>
</feature>
<comment type="caution">
    <text evidence="7">The sequence shown here is derived from an EMBL/GenBank/DDBJ whole genome shotgun (WGS) entry which is preliminary data.</text>
</comment>
<keyword evidence="8" id="KW-1185">Reference proteome</keyword>
<evidence type="ECO:0000259" key="6">
    <source>
        <dbReference type="PROSITE" id="PS50930"/>
    </source>
</evidence>
<evidence type="ECO:0000256" key="1">
    <source>
        <dbReference type="ARBA" id="ARBA00018672"/>
    </source>
</evidence>
<sequence>MLRIGICDDEKIIQDELKDMVSHIVFQYGEVEFSTFSSGKDVVKAVEEKTFTCDLLLLDIHMPERDGIETAKYIRMHQVDVDIIFVTVSKEHVFDGYTYQAFSYLLKPIQYPRLEDELGRYIYERSKNSRCLHVNINGRKEKLLLDKVKYFEADTRKVIAHLLHGEVTFYAKLSDLQKVLESYDFLRCHQSYLVNTMFISGYSRTEISLEDITIPISRKYTESVRLQLDARKDGEYGELGK</sequence>
<dbReference type="PROSITE" id="PS50110">
    <property type="entry name" value="RESPONSE_REGULATORY"/>
    <property type="match status" value="1"/>
</dbReference>
<dbReference type="InterPro" id="IPR001789">
    <property type="entry name" value="Sig_transdc_resp-reg_receiver"/>
</dbReference>
<dbReference type="PROSITE" id="PS01179">
    <property type="entry name" value="PID"/>
    <property type="match status" value="1"/>
</dbReference>
<dbReference type="EMBL" id="JACRSW010000027">
    <property type="protein sequence ID" value="MBC8557465.1"/>
    <property type="molecule type" value="Genomic_DNA"/>
</dbReference>
<protein>
    <recommendedName>
        <fullName evidence="1">Stage 0 sporulation protein A homolog</fullName>
    </recommendedName>
</protein>
<feature type="domain" description="HTH LytTR-type" evidence="6">
    <location>
        <begin position="132"/>
        <end position="230"/>
    </location>
</feature>
<feature type="modified residue" description="4-aspartylphosphate" evidence="3">
    <location>
        <position position="59"/>
    </location>
</feature>
<dbReference type="PROSITE" id="PS50930">
    <property type="entry name" value="HTH_LYTTR"/>
    <property type="match status" value="1"/>
</dbReference>
<dbReference type="SUPFAM" id="SSF52172">
    <property type="entry name" value="CheY-like"/>
    <property type="match status" value="1"/>
</dbReference>
<dbReference type="InterPro" id="IPR011006">
    <property type="entry name" value="CheY-like_superfamily"/>
</dbReference>
<dbReference type="Pfam" id="PF04397">
    <property type="entry name" value="LytTR"/>
    <property type="match status" value="1"/>
</dbReference>
<dbReference type="InterPro" id="IPR046947">
    <property type="entry name" value="LytR-like"/>
</dbReference>
<evidence type="ECO:0000259" key="4">
    <source>
        <dbReference type="PROSITE" id="PS01179"/>
    </source>
</evidence>
<dbReference type="Pfam" id="PF00072">
    <property type="entry name" value="Response_reg"/>
    <property type="match status" value="1"/>
</dbReference>
<proteinExistence type="predicted"/>
<reference evidence="7 8" key="1">
    <citation type="submission" date="2020-08" db="EMBL/GenBank/DDBJ databases">
        <title>Genome public.</title>
        <authorList>
            <person name="Liu C."/>
            <person name="Sun Q."/>
        </authorList>
    </citation>
    <scope>NUCLEOTIDE SEQUENCE [LARGE SCALE GENOMIC DNA]</scope>
    <source>
        <strain evidence="7 8">BX3</strain>
    </source>
</reference>
<organism evidence="7 8">
    <name type="scientific">Jutongia hominis</name>
    <dbReference type="NCBI Taxonomy" id="2763664"/>
    <lineage>
        <taxon>Bacteria</taxon>
        <taxon>Bacillati</taxon>
        <taxon>Bacillota</taxon>
        <taxon>Clostridia</taxon>
        <taxon>Lachnospirales</taxon>
        <taxon>Lachnospiraceae</taxon>
        <taxon>Jutongia</taxon>
    </lineage>
</organism>
<gene>
    <name evidence="7" type="ORF">H8700_07070</name>
</gene>
<dbReference type="PANTHER" id="PTHR37299">
    <property type="entry name" value="TRANSCRIPTIONAL REGULATOR-RELATED"/>
    <property type="match status" value="1"/>
</dbReference>
<dbReference type="InterPro" id="IPR007492">
    <property type="entry name" value="LytTR_DNA-bd_dom"/>
</dbReference>
<dbReference type="RefSeq" id="WP_249304653.1">
    <property type="nucleotide sequence ID" value="NZ_JACRSW010000027.1"/>
</dbReference>
<evidence type="ECO:0000313" key="8">
    <source>
        <dbReference type="Proteomes" id="UP000637513"/>
    </source>
</evidence>
<feature type="domain" description="PID" evidence="4">
    <location>
        <begin position="143"/>
        <end position="189"/>
    </location>
</feature>
<keyword evidence="3" id="KW-0597">Phosphoprotein</keyword>
<dbReference type="Proteomes" id="UP000637513">
    <property type="component" value="Unassembled WGS sequence"/>
</dbReference>
<evidence type="ECO:0000256" key="2">
    <source>
        <dbReference type="ARBA" id="ARBA00024867"/>
    </source>
</evidence>
<dbReference type="SMART" id="SM00850">
    <property type="entry name" value="LytTR"/>
    <property type="match status" value="1"/>
</dbReference>
<dbReference type="Gene3D" id="2.40.50.1020">
    <property type="entry name" value="LytTr DNA-binding domain"/>
    <property type="match status" value="1"/>
</dbReference>
<evidence type="ECO:0000256" key="3">
    <source>
        <dbReference type="PROSITE-ProRule" id="PRU00169"/>
    </source>
</evidence>
<dbReference type="SMART" id="SM00448">
    <property type="entry name" value="REC"/>
    <property type="match status" value="1"/>
</dbReference>
<evidence type="ECO:0000313" key="7">
    <source>
        <dbReference type="EMBL" id="MBC8557465.1"/>
    </source>
</evidence>
<dbReference type="InterPro" id="IPR006020">
    <property type="entry name" value="PTB/PI_dom"/>
</dbReference>